<comment type="caution">
    <text evidence="4">The sequence shown here is derived from an EMBL/GenBank/DDBJ whole genome shotgun (WGS) entry which is preliminary data.</text>
</comment>
<reference evidence="5" key="1">
    <citation type="submission" date="2023-07" db="EMBL/GenBank/DDBJ databases">
        <title>Conexibacter stalactiti sp. nov., isolated from stalactites in a lava cave and emended description of the genus Conexibacter.</title>
        <authorList>
            <person name="Lee S.D."/>
        </authorList>
    </citation>
    <scope>NUCLEOTIDE SEQUENCE [LARGE SCALE GENOMIC DNA]</scope>
    <source>
        <strain evidence="5">KCTC 39840</strain>
    </source>
</reference>
<evidence type="ECO:0000256" key="2">
    <source>
        <dbReference type="ARBA" id="ARBA00022801"/>
    </source>
</evidence>
<dbReference type="SUPFAM" id="SSF53474">
    <property type="entry name" value="alpha/beta-Hydrolases"/>
    <property type="match status" value="1"/>
</dbReference>
<dbReference type="GO" id="GO:0016787">
    <property type="term" value="F:hydrolase activity"/>
    <property type="evidence" value="ECO:0007669"/>
    <property type="project" value="UniProtKB-KW"/>
</dbReference>
<dbReference type="PANTHER" id="PTHR43798:SF33">
    <property type="entry name" value="HYDROLASE, PUTATIVE (AFU_ORTHOLOGUE AFUA_2G14860)-RELATED"/>
    <property type="match status" value="1"/>
</dbReference>
<dbReference type="InterPro" id="IPR000073">
    <property type="entry name" value="AB_hydrolase_1"/>
</dbReference>
<dbReference type="InterPro" id="IPR002410">
    <property type="entry name" value="Peptidase_S33"/>
</dbReference>
<feature type="domain" description="AB hydrolase-1" evidence="3">
    <location>
        <begin position="61"/>
        <end position="299"/>
    </location>
</feature>
<gene>
    <name evidence="4" type="ORF">R7226_06640</name>
</gene>
<evidence type="ECO:0000259" key="3">
    <source>
        <dbReference type="Pfam" id="PF00561"/>
    </source>
</evidence>
<accession>A0ABU4HL06</accession>
<dbReference type="PANTHER" id="PTHR43798">
    <property type="entry name" value="MONOACYLGLYCEROL LIPASE"/>
    <property type="match status" value="1"/>
</dbReference>
<proteinExistence type="inferred from homology"/>
<evidence type="ECO:0000256" key="1">
    <source>
        <dbReference type="ARBA" id="ARBA00010088"/>
    </source>
</evidence>
<dbReference type="Gene3D" id="3.40.50.1820">
    <property type="entry name" value="alpha/beta hydrolase"/>
    <property type="match status" value="1"/>
</dbReference>
<keyword evidence="2 4" id="KW-0378">Hydrolase</keyword>
<name>A0ABU4HL06_9ACTN</name>
<reference evidence="4 5" key="2">
    <citation type="submission" date="2023-10" db="EMBL/GenBank/DDBJ databases">
        <authorList>
            <person name="Han X.F."/>
        </authorList>
    </citation>
    <scope>NUCLEOTIDE SEQUENCE [LARGE SCALE GENOMIC DNA]</scope>
    <source>
        <strain evidence="4 5">KCTC 39840</strain>
    </source>
</reference>
<dbReference type="PRINTS" id="PR00793">
    <property type="entry name" value="PROAMNOPTASE"/>
</dbReference>
<sequence>MRKRQLFIRIVLVLVATLVVVNWTWGRLPDEPAPRGMTAQLGDLRVHYVERPAAPGAGAAPAVLLLHGLPGTAADFERVTPLLPRMRTIALDRPGYGASDGGAHGTEAQLAAIEGLLDRLGIRRAIVVGHSYGGTLALAFAARRPERVRALVLVAAAAGGERTEGLDRAQARYVQALSLPLVQPAADLVFSGAMRRLSAQSGAAKAFDPDPVDPAYEQRLLSTTMRHEDLDAYAAELRGADELLEQVDAQAPRIAVPAVVIQGAGDRLVAAENARRLAAALPRARLVELPGGHMVPLVRPAVVAEAVRICAAGCGTH</sequence>
<comment type="similarity">
    <text evidence="1">Belongs to the peptidase S33 family.</text>
</comment>
<dbReference type="RefSeq" id="WP_318596261.1">
    <property type="nucleotide sequence ID" value="NZ_JAWSTH010000011.1"/>
</dbReference>
<dbReference type="PRINTS" id="PR00111">
    <property type="entry name" value="ABHYDROLASE"/>
</dbReference>
<dbReference type="Proteomes" id="UP001284601">
    <property type="component" value="Unassembled WGS sequence"/>
</dbReference>
<protein>
    <submittedName>
        <fullName evidence="4">Alpha/beta hydrolase</fullName>
    </submittedName>
</protein>
<dbReference type="InterPro" id="IPR050266">
    <property type="entry name" value="AB_hydrolase_sf"/>
</dbReference>
<evidence type="ECO:0000313" key="4">
    <source>
        <dbReference type="EMBL" id="MDW5594003.1"/>
    </source>
</evidence>
<dbReference type="EMBL" id="JAWSTH010000011">
    <property type="protein sequence ID" value="MDW5594003.1"/>
    <property type="molecule type" value="Genomic_DNA"/>
</dbReference>
<keyword evidence="5" id="KW-1185">Reference proteome</keyword>
<dbReference type="InterPro" id="IPR029058">
    <property type="entry name" value="AB_hydrolase_fold"/>
</dbReference>
<dbReference type="Pfam" id="PF00561">
    <property type="entry name" value="Abhydrolase_1"/>
    <property type="match status" value="1"/>
</dbReference>
<organism evidence="4 5">
    <name type="scientific">Conexibacter stalactiti</name>
    <dbReference type="NCBI Taxonomy" id="1940611"/>
    <lineage>
        <taxon>Bacteria</taxon>
        <taxon>Bacillati</taxon>
        <taxon>Actinomycetota</taxon>
        <taxon>Thermoleophilia</taxon>
        <taxon>Solirubrobacterales</taxon>
        <taxon>Conexibacteraceae</taxon>
        <taxon>Conexibacter</taxon>
    </lineage>
</organism>
<evidence type="ECO:0000313" key="5">
    <source>
        <dbReference type="Proteomes" id="UP001284601"/>
    </source>
</evidence>